<dbReference type="EMBL" id="JBHUIR010000054">
    <property type="protein sequence ID" value="MFD2260960.1"/>
    <property type="molecule type" value="Genomic_DNA"/>
</dbReference>
<evidence type="ECO:0000313" key="2">
    <source>
        <dbReference type="EMBL" id="MFD2260960.1"/>
    </source>
</evidence>
<keyword evidence="1" id="KW-0472">Membrane</keyword>
<gene>
    <name evidence="2" type="ORF">ACFSMZ_14505</name>
</gene>
<dbReference type="RefSeq" id="WP_345098234.1">
    <property type="nucleotide sequence ID" value="NZ_BAABGS010000012.1"/>
</dbReference>
<comment type="caution">
    <text evidence="2">The sequence shown here is derived from an EMBL/GenBank/DDBJ whole genome shotgun (WGS) entry which is preliminary data.</text>
</comment>
<keyword evidence="3" id="KW-1185">Reference proteome</keyword>
<organism evidence="2 3">
    <name type="scientific">Chelativorans composti</name>
    <dbReference type="NCBI Taxonomy" id="768533"/>
    <lineage>
        <taxon>Bacteria</taxon>
        <taxon>Pseudomonadati</taxon>
        <taxon>Pseudomonadota</taxon>
        <taxon>Alphaproteobacteria</taxon>
        <taxon>Hyphomicrobiales</taxon>
        <taxon>Phyllobacteriaceae</taxon>
        <taxon>Chelativorans</taxon>
    </lineage>
</organism>
<protein>
    <submittedName>
        <fullName evidence="2">Uncharacterized protein</fullName>
    </submittedName>
</protein>
<keyword evidence="1" id="KW-1133">Transmembrane helix</keyword>
<reference evidence="3" key="1">
    <citation type="journal article" date="2019" name="Int. J. Syst. Evol. Microbiol.">
        <title>The Global Catalogue of Microorganisms (GCM) 10K type strain sequencing project: providing services to taxonomists for standard genome sequencing and annotation.</title>
        <authorList>
            <consortium name="The Broad Institute Genomics Platform"/>
            <consortium name="The Broad Institute Genome Sequencing Center for Infectious Disease"/>
            <person name="Wu L."/>
            <person name="Ma J."/>
        </authorList>
    </citation>
    <scope>NUCLEOTIDE SEQUENCE [LARGE SCALE GENOMIC DNA]</scope>
    <source>
        <strain evidence="3">KCTC 23707</strain>
    </source>
</reference>
<keyword evidence="1" id="KW-0812">Transmembrane</keyword>
<name>A0ABW5DJQ2_9HYPH</name>
<dbReference type="Proteomes" id="UP001597373">
    <property type="component" value="Unassembled WGS sequence"/>
</dbReference>
<sequence>MMQALGAFMSGIDIPLMDAGNVGFGILSMLWDRGRCYYRRTQYFLVDYLAALLRGVTLFPFLILFLATLNSSLMQLLLSVNRTVLIIASVIGLVTVWNSDKWIKEKLDASLEGRCGSRPSAD</sequence>
<feature type="transmembrane region" description="Helical" evidence="1">
    <location>
        <begin position="73"/>
        <end position="97"/>
    </location>
</feature>
<feature type="transmembrane region" description="Helical" evidence="1">
    <location>
        <begin position="43"/>
        <end position="67"/>
    </location>
</feature>
<evidence type="ECO:0000313" key="3">
    <source>
        <dbReference type="Proteomes" id="UP001597373"/>
    </source>
</evidence>
<evidence type="ECO:0000256" key="1">
    <source>
        <dbReference type="SAM" id="Phobius"/>
    </source>
</evidence>
<accession>A0ABW5DJQ2</accession>
<proteinExistence type="predicted"/>